<evidence type="ECO:0000313" key="4">
    <source>
        <dbReference type="Proteomes" id="UP000245609"/>
    </source>
</evidence>
<evidence type="ECO:0000259" key="2">
    <source>
        <dbReference type="PROSITE" id="PS50006"/>
    </source>
</evidence>
<feature type="region of interest" description="Disordered" evidence="1">
    <location>
        <begin position="511"/>
        <end position="541"/>
    </location>
</feature>
<protein>
    <recommendedName>
        <fullName evidence="2">FHA domain-containing protein</fullName>
    </recommendedName>
</protein>
<dbReference type="AlphaFoldDB" id="A0A2T9ZH35"/>
<gene>
    <name evidence="3" type="ORF">BB560_001604</name>
</gene>
<feature type="compositionally biased region" description="Low complexity" evidence="1">
    <location>
        <begin position="532"/>
        <end position="541"/>
    </location>
</feature>
<dbReference type="PROSITE" id="PS50006">
    <property type="entry name" value="FHA_DOMAIN"/>
    <property type="match status" value="1"/>
</dbReference>
<dbReference type="EMBL" id="MBFS01000181">
    <property type="protein sequence ID" value="PVV03903.1"/>
    <property type="molecule type" value="Genomic_DNA"/>
</dbReference>
<dbReference type="OrthoDB" id="5348546at2759"/>
<evidence type="ECO:0000313" key="3">
    <source>
        <dbReference type="EMBL" id="PVV03903.1"/>
    </source>
</evidence>
<dbReference type="Pfam" id="PF00498">
    <property type="entry name" value="FHA"/>
    <property type="match status" value="1"/>
</dbReference>
<dbReference type="SUPFAM" id="SSF49879">
    <property type="entry name" value="SMAD/FHA domain"/>
    <property type="match status" value="1"/>
</dbReference>
<accession>A0A2T9ZH35</accession>
<evidence type="ECO:0000256" key="1">
    <source>
        <dbReference type="SAM" id="MobiDB-lite"/>
    </source>
</evidence>
<dbReference type="InterPro" id="IPR008984">
    <property type="entry name" value="SMAD_FHA_dom_sf"/>
</dbReference>
<dbReference type="Proteomes" id="UP000245609">
    <property type="component" value="Unassembled WGS sequence"/>
</dbReference>
<feature type="compositionally biased region" description="Polar residues" evidence="1">
    <location>
        <begin position="521"/>
        <end position="531"/>
    </location>
</feature>
<feature type="compositionally biased region" description="Basic residues" evidence="1">
    <location>
        <begin position="511"/>
        <end position="520"/>
    </location>
</feature>
<proteinExistence type="predicted"/>
<comment type="caution">
    <text evidence="3">The sequence shown here is derived from an EMBL/GenBank/DDBJ whole genome shotgun (WGS) entry which is preliminary data.</text>
</comment>
<name>A0A2T9ZH35_9FUNG</name>
<reference evidence="3 4" key="1">
    <citation type="journal article" date="2018" name="MBio">
        <title>Comparative Genomics Reveals the Core Gene Toolbox for the Fungus-Insect Symbiosis.</title>
        <authorList>
            <person name="Wang Y."/>
            <person name="Stata M."/>
            <person name="Wang W."/>
            <person name="Stajich J.E."/>
            <person name="White M.M."/>
            <person name="Moncalvo J.M."/>
        </authorList>
    </citation>
    <scope>NUCLEOTIDE SEQUENCE [LARGE SCALE GENOMIC DNA]</scope>
    <source>
        <strain evidence="3 4">SC-DP-2</strain>
    </source>
</reference>
<sequence>MNFIVGDPIDPILIGRNPLSSSDVSSKTSLVNSIPPFITKDMKKHNIIDLESKCISRVHAKIFQKNGIFYLLVVGTNGIKVNGEFFRKKSLLRLDNKDILDFIGTLYMFFTFEAESESIELSNLSQIVLARPSSSPYIYPPNNPQTSSFLSVSPTNYDQLLKLKQYEYTGIQLVSHKNNIPFVQSLDPQYSSSSLSSSLSSSDLLSDTCQDIGSKANSDFRSCTLEQKHDPSGKFSRNLLDSYIQTQSLIDPNNSPNRSRKYINPPLNLSVVKDSLEYVAKKIKSKHCSNQSSSITAVPSSETDVSGVFSINETTCDINNKVRITKGSSSLLSFDHGNFKGSSNYDLQNVSKSYYKSSSHIHDSKENKNEKGFHYEDDNNYLNTPISQSRLAVNLNDSSSLGVSNKKRQYNDTLFGSTRQKTGVVVLPTDEEIRFQTSKSSLKISKVKRMIDLGLPPSSPPLEDTDFIDDSFTVDDFDMNSTLKENAKTFKARSVSLKKISGCESTKLQPKLKTKSKYHKSSSGYTDKGSNSETSFKTSSKTFKKSEPNLKLASFSKSNTHVPKKIDSREMCLDFSKDINNSDSTVGDVGSEIDIESGENVSINNLGIFKTTDSSDVLVPGNVANVSNESNGYKTYKTNNKAEENNSESFESISKDMIPSIDLEWLASEIVCYLALNKKTKTTVSELIKAISTDILPCQFINVLENNECFGKLARTKLDANNHKVEDYYYYIPEKDSNVARKLAFSPLIRPSRKCTLIDAQYYYKPIKM</sequence>
<dbReference type="STRING" id="133381.A0A2T9ZH35"/>
<organism evidence="3 4">
    <name type="scientific">Smittium megazygosporum</name>
    <dbReference type="NCBI Taxonomy" id="133381"/>
    <lineage>
        <taxon>Eukaryota</taxon>
        <taxon>Fungi</taxon>
        <taxon>Fungi incertae sedis</taxon>
        <taxon>Zoopagomycota</taxon>
        <taxon>Kickxellomycotina</taxon>
        <taxon>Harpellomycetes</taxon>
        <taxon>Harpellales</taxon>
        <taxon>Legeriomycetaceae</taxon>
        <taxon>Smittium</taxon>
    </lineage>
</organism>
<dbReference type="Gene3D" id="2.60.200.20">
    <property type="match status" value="1"/>
</dbReference>
<dbReference type="SMART" id="SM00240">
    <property type="entry name" value="FHA"/>
    <property type="match status" value="1"/>
</dbReference>
<dbReference type="InterPro" id="IPR000253">
    <property type="entry name" value="FHA_dom"/>
</dbReference>
<feature type="domain" description="FHA" evidence="2">
    <location>
        <begin position="12"/>
        <end position="86"/>
    </location>
</feature>
<keyword evidence="4" id="KW-1185">Reference proteome</keyword>